<accession>A0A510XCA8</accession>
<comment type="caution">
    <text evidence="3">The sequence shown here is derived from an EMBL/GenBank/DDBJ whole genome shotgun (WGS) entry which is preliminary data.</text>
</comment>
<dbReference type="Proteomes" id="UP000321275">
    <property type="component" value="Unassembled WGS sequence"/>
</dbReference>
<gene>
    <name evidence="3" type="ORF">HPA02_04430</name>
</gene>
<dbReference type="RefSeq" id="WP_186809904.1">
    <property type="nucleotide sequence ID" value="NZ_BJUK01000004.1"/>
</dbReference>
<dbReference type="AlphaFoldDB" id="A0A510XCA8"/>
<sequence>MPSVIPNRDVALYDTGEVPIEASGWRAVSAPPAGYASLEQDLESDVLIIGAGLAGASLALHLAEAGVEVTLLEARQPGWGASGRNAGHVLPMVKDMRAIESFADGGRAFLELFGEHHRLPFTLARRHGIECDAAEVGYLHAMRSKGAFERFSRQAVAQAERLGQRVELLDGAAMREQTGSRAYPFGVWNAAGGRINPYRFTLGMVAAAHRLGARVYGDSAALTLTPEGRRWRVETARGSVRCERVVLCTNAYSGDLVPVLAGGCYPLTAYALMTQPLPRELREVIMPGRAVLAQEPVDLNPLVVDGQHRLIMASIPSRRRPADAAWHFRHHLRWLHRTWPQSRHIELSLAHYWTGRVALRDQAFPGVYEAAPGLYGLMHFNAWGNIMAPLLGMRLAQGLVEDRLDRMPFPLMPPRAVAYPGKQGLLIRRGLIPAARMAQTLGMI</sequence>
<reference evidence="3 4" key="1">
    <citation type="submission" date="2019-07" db="EMBL/GenBank/DDBJ databases">
        <title>Whole genome shotgun sequence of Halomonas pacifica NBRC 102220.</title>
        <authorList>
            <person name="Hosoyama A."/>
            <person name="Uohara A."/>
            <person name="Ohji S."/>
            <person name="Ichikawa N."/>
        </authorList>
    </citation>
    <scope>NUCLEOTIDE SEQUENCE [LARGE SCALE GENOMIC DNA]</scope>
    <source>
        <strain evidence="3 4">NBRC 102220</strain>
    </source>
</reference>
<dbReference type="EMBL" id="BJUK01000004">
    <property type="protein sequence ID" value="GEK46160.1"/>
    <property type="molecule type" value="Genomic_DNA"/>
</dbReference>
<organism evidence="3 4">
    <name type="scientific">Bisbaumannia pacifica</name>
    <dbReference type="NCBI Taxonomy" id="77098"/>
    <lineage>
        <taxon>Bacteria</taxon>
        <taxon>Pseudomonadati</taxon>
        <taxon>Pseudomonadota</taxon>
        <taxon>Gammaproteobacteria</taxon>
        <taxon>Oceanospirillales</taxon>
        <taxon>Halomonadaceae</taxon>
        <taxon>Bisbaumannia</taxon>
    </lineage>
</organism>
<evidence type="ECO:0000313" key="3">
    <source>
        <dbReference type="EMBL" id="GEK46160.1"/>
    </source>
</evidence>
<evidence type="ECO:0000256" key="1">
    <source>
        <dbReference type="ARBA" id="ARBA00023002"/>
    </source>
</evidence>
<evidence type="ECO:0000259" key="2">
    <source>
        <dbReference type="Pfam" id="PF01266"/>
    </source>
</evidence>
<dbReference type="GO" id="GO:0016491">
    <property type="term" value="F:oxidoreductase activity"/>
    <property type="evidence" value="ECO:0007669"/>
    <property type="project" value="UniProtKB-KW"/>
</dbReference>
<dbReference type="Gene3D" id="3.50.50.60">
    <property type="entry name" value="FAD/NAD(P)-binding domain"/>
    <property type="match status" value="1"/>
</dbReference>
<dbReference type="GO" id="GO:0005737">
    <property type="term" value="C:cytoplasm"/>
    <property type="evidence" value="ECO:0007669"/>
    <property type="project" value="TreeGrafter"/>
</dbReference>
<evidence type="ECO:0000313" key="4">
    <source>
        <dbReference type="Proteomes" id="UP000321275"/>
    </source>
</evidence>
<name>A0A510XCA8_9GAMM</name>
<proteinExistence type="predicted"/>
<dbReference type="PANTHER" id="PTHR13847:SF281">
    <property type="entry name" value="FAD DEPENDENT OXIDOREDUCTASE DOMAIN-CONTAINING PROTEIN"/>
    <property type="match status" value="1"/>
</dbReference>
<dbReference type="InterPro" id="IPR006076">
    <property type="entry name" value="FAD-dep_OxRdtase"/>
</dbReference>
<keyword evidence="1" id="KW-0560">Oxidoreductase</keyword>
<dbReference type="Gene3D" id="3.30.9.10">
    <property type="entry name" value="D-Amino Acid Oxidase, subunit A, domain 2"/>
    <property type="match status" value="1"/>
</dbReference>
<feature type="domain" description="FAD dependent oxidoreductase" evidence="2">
    <location>
        <begin position="45"/>
        <end position="397"/>
    </location>
</feature>
<keyword evidence="4" id="KW-1185">Reference proteome</keyword>
<dbReference type="InterPro" id="IPR036188">
    <property type="entry name" value="FAD/NAD-bd_sf"/>
</dbReference>
<dbReference type="Pfam" id="PF01266">
    <property type="entry name" value="DAO"/>
    <property type="match status" value="1"/>
</dbReference>
<dbReference type="SUPFAM" id="SSF51905">
    <property type="entry name" value="FAD/NAD(P)-binding domain"/>
    <property type="match status" value="1"/>
</dbReference>
<dbReference type="PANTHER" id="PTHR13847">
    <property type="entry name" value="SARCOSINE DEHYDROGENASE-RELATED"/>
    <property type="match status" value="1"/>
</dbReference>
<protein>
    <submittedName>
        <fullName evidence="3">Oxidoreductase</fullName>
    </submittedName>
</protein>